<dbReference type="EMBL" id="KV875158">
    <property type="protein sequence ID" value="OIW22141.1"/>
    <property type="molecule type" value="Genomic_DNA"/>
</dbReference>
<evidence type="ECO:0000313" key="3">
    <source>
        <dbReference type="Proteomes" id="UP000182658"/>
    </source>
</evidence>
<reference evidence="2 3" key="1">
    <citation type="submission" date="2016-10" db="EMBL/GenBank/DDBJ databases">
        <title>Draft genome sequence of Coniochaeta ligniaria NRRL30616, a lignocellulolytic fungus for bioabatement of inhibitors in plant biomass hydrolysates.</title>
        <authorList>
            <consortium name="DOE Joint Genome Institute"/>
            <person name="Jimenez D.J."/>
            <person name="Hector R.E."/>
            <person name="Riley R."/>
            <person name="Sun H."/>
            <person name="Grigoriev I.V."/>
            <person name="Van Elsas J.D."/>
            <person name="Nichols N.N."/>
        </authorList>
    </citation>
    <scope>NUCLEOTIDE SEQUENCE [LARGE SCALE GENOMIC DNA]</scope>
    <source>
        <strain evidence="2 3">NRRL 30616</strain>
    </source>
</reference>
<protein>
    <submittedName>
        <fullName evidence="2">Uncharacterized protein</fullName>
    </submittedName>
</protein>
<feature type="region of interest" description="Disordered" evidence="1">
    <location>
        <begin position="115"/>
        <end position="163"/>
    </location>
</feature>
<proteinExistence type="predicted"/>
<evidence type="ECO:0000256" key="1">
    <source>
        <dbReference type="SAM" id="MobiDB-lite"/>
    </source>
</evidence>
<organism evidence="2 3">
    <name type="scientific">Coniochaeta ligniaria NRRL 30616</name>
    <dbReference type="NCBI Taxonomy" id="1408157"/>
    <lineage>
        <taxon>Eukaryota</taxon>
        <taxon>Fungi</taxon>
        <taxon>Dikarya</taxon>
        <taxon>Ascomycota</taxon>
        <taxon>Pezizomycotina</taxon>
        <taxon>Sordariomycetes</taxon>
        <taxon>Sordariomycetidae</taxon>
        <taxon>Coniochaetales</taxon>
        <taxon>Coniochaetaceae</taxon>
        <taxon>Coniochaeta</taxon>
    </lineage>
</organism>
<dbReference type="Proteomes" id="UP000182658">
    <property type="component" value="Unassembled WGS sequence"/>
</dbReference>
<feature type="region of interest" description="Disordered" evidence="1">
    <location>
        <begin position="1"/>
        <end position="33"/>
    </location>
</feature>
<feature type="compositionally biased region" description="Basic and acidic residues" evidence="1">
    <location>
        <begin position="11"/>
        <end position="23"/>
    </location>
</feature>
<keyword evidence="3" id="KW-1185">Reference proteome</keyword>
<sequence>MEWLPDYATGSERKMSPQKDHAQDPPTPPRSSRSICFLCPKNPKLATFRRRSELTRHWVRNHATRTFNLLFTCPECVCLDNKEYLYSVRWKRAILLSLSMASCIRPVSPHRYPVFRHDPSQSNSDIERKGPDYRHGCPSQVGGAGAEEDMQQSIWKHRRQATG</sequence>
<gene>
    <name evidence="2" type="ORF">CONLIGDRAFT_414615</name>
</gene>
<dbReference type="InParanoid" id="A0A1J7I3S5"/>
<accession>A0A1J7I3S5</accession>
<evidence type="ECO:0000313" key="2">
    <source>
        <dbReference type="EMBL" id="OIW22141.1"/>
    </source>
</evidence>
<name>A0A1J7I3S5_9PEZI</name>
<feature type="compositionally biased region" description="Basic and acidic residues" evidence="1">
    <location>
        <begin position="115"/>
        <end position="135"/>
    </location>
</feature>
<dbReference type="AlphaFoldDB" id="A0A1J7I3S5"/>